<protein>
    <recommendedName>
        <fullName evidence="2">Activator of Hsp90 ATPase homologue 1/2-like C-terminal domain-containing protein</fullName>
    </recommendedName>
</protein>
<proteinExistence type="inferred from homology"/>
<accession>A0A1E5XX22</accession>
<comment type="caution">
    <text evidence="3">The sequence shown here is derived from an EMBL/GenBank/DDBJ whole genome shotgun (WGS) entry which is preliminary data.</text>
</comment>
<gene>
    <name evidence="3" type="ORF">VW23_008210</name>
</gene>
<evidence type="ECO:0000313" key="3">
    <source>
        <dbReference type="EMBL" id="OEO33120.1"/>
    </source>
</evidence>
<reference evidence="3 4" key="1">
    <citation type="journal article" date="2015" name="Genome Announc.">
        <title>Genome Assemblies of Three Soil-Associated Devosia species: D. insulae, D. limi, and D. soli.</title>
        <authorList>
            <person name="Hassan Y.I."/>
            <person name="Lepp D."/>
            <person name="Zhou T."/>
        </authorList>
    </citation>
    <scope>NUCLEOTIDE SEQUENCE [LARGE SCALE GENOMIC DNA]</scope>
    <source>
        <strain evidence="3 4">DS-56</strain>
    </source>
</reference>
<dbReference type="SUPFAM" id="SSF55961">
    <property type="entry name" value="Bet v1-like"/>
    <property type="match status" value="1"/>
</dbReference>
<name>A0A1E5XX22_9HYPH</name>
<evidence type="ECO:0000256" key="1">
    <source>
        <dbReference type="ARBA" id="ARBA00006817"/>
    </source>
</evidence>
<sequence>MTREPLHISLEGERAIRMVRRFKAPRDLVFAALTTPALLRRWYAELVSAELDLRVGGDWRIVTRRPDGREIGQYGTFRHIELPSRIVQTEHWEDWDPGEVLVTTELSEDAGITTLDVLSEFPSSDVRELLVQAGMNDESVLHYDRLEDLLAGLE</sequence>
<dbReference type="Proteomes" id="UP000095463">
    <property type="component" value="Unassembled WGS sequence"/>
</dbReference>
<comment type="similarity">
    <text evidence="1">Belongs to the AHA1 family.</text>
</comment>
<keyword evidence="4" id="KW-1185">Reference proteome</keyword>
<evidence type="ECO:0000259" key="2">
    <source>
        <dbReference type="Pfam" id="PF08327"/>
    </source>
</evidence>
<dbReference type="InterPro" id="IPR023393">
    <property type="entry name" value="START-like_dom_sf"/>
</dbReference>
<dbReference type="AlphaFoldDB" id="A0A1E5XX22"/>
<dbReference type="Gene3D" id="3.30.530.20">
    <property type="match status" value="1"/>
</dbReference>
<organism evidence="3 4">
    <name type="scientific">Devosia insulae DS-56</name>
    <dbReference type="NCBI Taxonomy" id="1116389"/>
    <lineage>
        <taxon>Bacteria</taxon>
        <taxon>Pseudomonadati</taxon>
        <taxon>Pseudomonadota</taxon>
        <taxon>Alphaproteobacteria</taxon>
        <taxon>Hyphomicrobiales</taxon>
        <taxon>Devosiaceae</taxon>
        <taxon>Devosia</taxon>
    </lineage>
</organism>
<dbReference type="Pfam" id="PF08327">
    <property type="entry name" value="AHSA1"/>
    <property type="match status" value="1"/>
</dbReference>
<dbReference type="OrthoDB" id="9805228at2"/>
<dbReference type="EMBL" id="LAJE02000028">
    <property type="protein sequence ID" value="OEO33120.1"/>
    <property type="molecule type" value="Genomic_DNA"/>
</dbReference>
<dbReference type="RefSeq" id="WP_069907763.1">
    <property type="nucleotide sequence ID" value="NZ_LAJE02000028.1"/>
</dbReference>
<evidence type="ECO:0000313" key="4">
    <source>
        <dbReference type="Proteomes" id="UP000095463"/>
    </source>
</evidence>
<dbReference type="InterPro" id="IPR013538">
    <property type="entry name" value="ASHA1/2-like_C"/>
</dbReference>
<feature type="domain" description="Activator of Hsp90 ATPase homologue 1/2-like C-terminal" evidence="2">
    <location>
        <begin position="23"/>
        <end position="150"/>
    </location>
</feature>